<feature type="domain" description="Plastocyanin-like" evidence="7">
    <location>
        <begin position="177"/>
        <end position="372"/>
    </location>
</feature>
<feature type="signal peptide" evidence="6">
    <location>
        <begin position="1"/>
        <end position="26"/>
    </location>
</feature>
<organism evidence="10 11">
    <name type="scientific">Chlorella sorokiniana</name>
    <name type="common">Freshwater green alga</name>
    <dbReference type="NCBI Taxonomy" id="3076"/>
    <lineage>
        <taxon>Eukaryota</taxon>
        <taxon>Viridiplantae</taxon>
        <taxon>Chlorophyta</taxon>
        <taxon>core chlorophytes</taxon>
        <taxon>Trebouxiophyceae</taxon>
        <taxon>Chlorellales</taxon>
        <taxon>Chlorellaceae</taxon>
        <taxon>Chlorella clade</taxon>
        <taxon>Chlorella</taxon>
    </lineage>
</organism>
<keyword evidence="6" id="KW-0732">Signal</keyword>
<dbReference type="InterPro" id="IPR033138">
    <property type="entry name" value="Cu_oxidase_CS"/>
</dbReference>
<name>A0A2P6TMU2_CHLSO</name>
<reference evidence="10 11" key="1">
    <citation type="journal article" date="2018" name="Plant J.">
        <title>Genome sequences of Chlorella sorokiniana UTEX 1602 and Micractinium conductrix SAG 241.80: implications to maltose excretion by a green alga.</title>
        <authorList>
            <person name="Arriola M.B."/>
            <person name="Velmurugan N."/>
            <person name="Zhang Y."/>
            <person name="Plunkett M.H."/>
            <person name="Hondzo H."/>
            <person name="Barney B.M."/>
        </authorList>
    </citation>
    <scope>NUCLEOTIDE SEQUENCE [LARGE SCALE GENOMIC DNA]</scope>
    <source>
        <strain evidence="11">UTEX 1602</strain>
    </source>
</reference>
<dbReference type="PANTHER" id="PTHR11709">
    <property type="entry name" value="MULTI-COPPER OXIDASE"/>
    <property type="match status" value="1"/>
</dbReference>
<dbReference type="GO" id="GO:0005507">
    <property type="term" value="F:copper ion binding"/>
    <property type="evidence" value="ECO:0007669"/>
    <property type="project" value="InterPro"/>
</dbReference>
<keyword evidence="3" id="KW-0479">Metal-binding</keyword>
<evidence type="ECO:0000313" key="10">
    <source>
        <dbReference type="EMBL" id="PRW45640.1"/>
    </source>
</evidence>
<dbReference type="InterPro" id="IPR011706">
    <property type="entry name" value="Cu-oxidase_C"/>
</dbReference>
<evidence type="ECO:0000259" key="7">
    <source>
        <dbReference type="Pfam" id="PF00394"/>
    </source>
</evidence>
<dbReference type="Proteomes" id="UP000239899">
    <property type="component" value="Unassembled WGS sequence"/>
</dbReference>
<keyword evidence="11" id="KW-1185">Reference proteome</keyword>
<evidence type="ECO:0000259" key="8">
    <source>
        <dbReference type="Pfam" id="PF07731"/>
    </source>
</evidence>
<keyword evidence="5" id="KW-0186">Copper</keyword>
<gene>
    <name evidence="10" type="ORF">C2E21_5846</name>
</gene>
<dbReference type="SUPFAM" id="SSF49503">
    <property type="entry name" value="Cupredoxins"/>
    <property type="match status" value="3"/>
</dbReference>
<comment type="cofactor">
    <cofactor evidence="1">
        <name>Cu cation</name>
        <dbReference type="ChEBI" id="CHEBI:23378"/>
    </cofactor>
</comment>
<dbReference type="OrthoDB" id="2121828at2759"/>
<dbReference type="Pfam" id="PF00394">
    <property type="entry name" value="Cu-oxidase"/>
    <property type="match status" value="1"/>
</dbReference>
<evidence type="ECO:0000256" key="4">
    <source>
        <dbReference type="ARBA" id="ARBA00023002"/>
    </source>
</evidence>
<protein>
    <submittedName>
        <fullName evidence="10">L-ascorbate oxidase-like</fullName>
    </submittedName>
</protein>
<evidence type="ECO:0000256" key="3">
    <source>
        <dbReference type="ARBA" id="ARBA00022723"/>
    </source>
</evidence>
<evidence type="ECO:0000256" key="1">
    <source>
        <dbReference type="ARBA" id="ARBA00001935"/>
    </source>
</evidence>
<evidence type="ECO:0000256" key="5">
    <source>
        <dbReference type="ARBA" id="ARBA00023008"/>
    </source>
</evidence>
<dbReference type="EMBL" id="LHPG02000011">
    <property type="protein sequence ID" value="PRW45640.1"/>
    <property type="molecule type" value="Genomic_DNA"/>
</dbReference>
<dbReference type="InterPro" id="IPR008972">
    <property type="entry name" value="Cupredoxin"/>
</dbReference>
<proteinExistence type="inferred from homology"/>
<dbReference type="AlphaFoldDB" id="A0A2P6TMU2"/>
<dbReference type="InterPro" id="IPR045087">
    <property type="entry name" value="Cu-oxidase_fam"/>
</dbReference>
<dbReference type="PROSITE" id="PS00079">
    <property type="entry name" value="MULTICOPPER_OXIDASE1"/>
    <property type="match status" value="1"/>
</dbReference>
<dbReference type="InterPro" id="IPR011707">
    <property type="entry name" value="Cu-oxidase-like_N"/>
</dbReference>
<dbReference type="STRING" id="3076.A0A2P6TMU2"/>
<dbReference type="Pfam" id="PF07732">
    <property type="entry name" value="Cu-oxidase_3"/>
    <property type="match status" value="1"/>
</dbReference>
<sequence>MGRPLPGAAATLAALLLAAAAGTVAAARAGGGAPVRMYDWHVTLDVAAPDCWQRPVLRVNGQLSPTLEVVQGEELQLTVYNDLPSDMPNVHPGLSVHWHGFDMKGYPWYDGTAYVEHCPIQVGSSFTYRFRVDEPPGTYMWHGHAGNDRVDGLAGPLIVRPKPGVAQPIPAPQYDEERVLFIDDWWHTTGAAIAMRLNRPFDANRTTNTSGAWAWANNPQGILINGRGYYGDCKLNAGGVNTAINCSVDQYWVPPGASAVQPWASAVNPGCAHENVTVEAGKTYLVRIISATSLLYTTVCFEGHDVTIVAADAVPVEPIKASALNGCVDINSGQRYDVLLKADQQPGNFWISVQGQFRPGSPSGYAVLHYKGVNETLPATKAPQPDSKQPWTLEQEAQIVMSSALLQAGAAGSNGTAGAAAFLKQALSPMPAATLNMLLNITQPLMNQTGQLRWAINNVAGQVSPPCQALLDLVKKDPRWIEKNLASPAAYNQPGSNASTLGKEEGRSGKVEVFLTAADGAANPTPPPVYPTAGTHLVPLKRGDVVQVVMQNLPANSNNGDYRIPGPGASRNATEQHPMHLHGHHFWVLGSGNGMYDPAKNAAQLNTKNPPFRDTATLPKNGWVVLRFVADNPGLWIFHCHLLWHEYMGMLFVLAEAVDELPRRPRNLPPCPETCIYNAAPWTKPYVQEKFGKSGFELP</sequence>
<accession>A0A2P6TMU2</accession>
<evidence type="ECO:0000313" key="11">
    <source>
        <dbReference type="Proteomes" id="UP000239899"/>
    </source>
</evidence>
<evidence type="ECO:0000256" key="6">
    <source>
        <dbReference type="SAM" id="SignalP"/>
    </source>
</evidence>
<comment type="caution">
    <text evidence="10">The sequence shown here is derived from an EMBL/GenBank/DDBJ whole genome shotgun (WGS) entry which is preliminary data.</text>
</comment>
<evidence type="ECO:0000259" key="9">
    <source>
        <dbReference type="Pfam" id="PF07732"/>
    </source>
</evidence>
<comment type="similarity">
    <text evidence="2">Belongs to the multicopper oxidase family.</text>
</comment>
<dbReference type="GO" id="GO:0016491">
    <property type="term" value="F:oxidoreductase activity"/>
    <property type="evidence" value="ECO:0007669"/>
    <property type="project" value="UniProtKB-KW"/>
</dbReference>
<dbReference type="PANTHER" id="PTHR11709:SF511">
    <property type="entry name" value="LACCASE"/>
    <property type="match status" value="1"/>
</dbReference>
<feature type="chain" id="PRO_5015167272" evidence="6">
    <location>
        <begin position="27"/>
        <end position="699"/>
    </location>
</feature>
<feature type="domain" description="Plastocyanin-like" evidence="8">
    <location>
        <begin position="531"/>
        <end position="657"/>
    </location>
</feature>
<dbReference type="CDD" id="cd04205">
    <property type="entry name" value="CuRO_2_LCC_like"/>
    <property type="match status" value="1"/>
</dbReference>
<dbReference type="Gene3D" id="2.60.40.420">
    <property type="entry name" value="Cupredoxins - blue copper proteins"/>
    <property type="match status" value="3"/>
</dbReference>
<feature type="domain" description="Plastocyanin-like" evidence="9">
    <location>
        <begin position="46"/>
        <end position="162"/>
    </location>
</feature>
<dbReference type="Pfam" id="PF07731">
    <property type="entry name" value="Cu-oxidase_2"/>
    <property type="match status" value="1"/>
</dbReference>
<evidence type="ECO:0000256" key="2">
    <source>
        <dbReference type="ARBA" id="ARBA00010609"/>
    </source>
</evidence>
<dbReference type="InterPro" id="IPR001117">
    <property type="entry name" value="Cu-oxidase_2nd"/>
</dbReference>
<dbReference type="CDD" id="cd04206">
    <property type="entry name" value="CuRO_1_LCC_like"/>
    <property type="match status" value="1"/>
</dbReference>
<keyword evidence="4" id="KW-0560">Oxidoreductase</keyword>
<dbReference type="InterPro" id="IPR002355">
    <property type="entry name" value="Cu_oxidase_Cu_BS"/>
</dbReference>
<dbReference type="PROSITE" id="PS00080">
    <property type="entry name" value="MULTICOPPER_OXIDASE2"/>
    <property type="match status" value="1"/>
</dbReference>